<comment type="subunit">
    <text evidence="2">Homodimer.</text>
</comment>
<dbReference type="Pfam" id="PF06026">
    <property type="entry name" value="Rib_5-P_isom_A"/>
    <property type="match status" value="1"/>
</dbReference>
<dbReference type="SUPFAM" id="SSF75445">
    <property type="entry name" value="D-ribose-5-phosphate isomerase (RpiA), lid domain"/>
    <property type="match status" value="1"/>
</dbReference>
<feature type="active site" description="Proton acceptor" evidence="2">
    <location>
        <position position="132"/>
    </location>
</feature>
<feature type="binding site" evidence="2">
    <location>
        <begin position="123"/>
        <end position="126"/>
    </location>
    <ligand>
        <name>substrate</name>
    </ligand>
</feature>
<comment type="function">
    <text evidence="2">Catalyzes the reversible conversion of ribose-5-phosphate to ribulose 5-phosphate.</text>
</comment>
<comment type="catalytic activity">
    <reaction evidence="2">
        <text>aldehydo-D-ribose 5-phosphate = D-ribulose 5-phosphate</text>
        <dbReference type="Rhea" id="RHEA:14657"/>
        <dbReference type="ChEBI" id="CHEBI:58121"/>
        <dbReference type="ChEBI" id="CHEBI:58273"/>
        <dbReference type="EC" id="5.3.1.6"/>
    </reaction>
</comment>
<evidence type="ECO:0000256" key="1">
    <source>
        <dbReference type="ARBA" id="ARBA00023235"/>
    </source>
</evidence>
<comment type="caution">
    <text evidence="3">The sequence shown here is derived from an EMBL/GenBank/DDBJ whole genome shotgun (WGS) entry which is preliminary data.</text>
</comment>
<dbReference type="NCBIfam" id="TIGR00021">
    <property type="entry name" value="rpiA"/>
    <property type="match status" value="1"/>
</dbReference>
<dbReference type="CDD" id="cd01398">
    <property type="entry name" value="RPI_A"/>
    <property type="match status" value="1"/>
</dbReference>
<dbReference type="EMBL" id="BAAAFN010000008">
    <property type="protein sequence ID" value="GAA0223872.1"/>
    <property type="molecule type" value="Genomic_DNA"/>
</dbReference>
<comment type="similarity">
    <text evidence="2">Belongs to the ribose 5-phosphate isomerase family.</text>
</comment>
<feature type="binding site" evidence="2">
    <location>
        <begin position="57"/>
        <end position="60"/>
    </location>
    <ligand>
        <name>substrate</name>
    </ligand>
</feature>
<reference evidence="4" key="1">
    <citation type="journal article" date="2019" name="Int. J. Syst. Evol. Microbiol.">
        <title>The Global Catalogue of Microorganisms (GCM) 10K type strain sequencing project: providing services to taxonomists for standard genome sequencing and annotation.</title>
        <authorList>
            <consortium name="The Broad Institute Genomics Platform"/>
            <consortium name="The Broad Institute Genome Sequencing Center for Infectious Disease"/>
            <person name="Wu L."/>
            <person name="Ma J."/>
        </authorList>
    </citation>
    <scope>NUCLEOTIDE SEQUENCE [LARGE SCALE GENOMIC DNA]</scope>
    <source>
        <strain evidence="4">JCM 16240</strain>
    </source>
</reference>
<dbReference type="PANTHER" id="PTHR11934:SF0">
    <property type="entry name" value="RIBOSE-5-PHOSPHATE ISOMERASE"/>
    <property type="match status" value="1"/>
</dbReference>
<evidence type="ECO:0000256" key="2">
    <source>
        <dbReference type="HAMAP-Rule" id="MF_00170"/>
    </source>
</evidence>
<dbReference type="InterPro" id="IPR020672">
    <property type="entry name" value="Ribose5P_isomerase_typA_subgr"/>
</dbReference>
<organism evidence="3 4">
    <name type="scientific">Castellaniella daejeonensis</name>
    <dbReference type="NCBI Taxonomy" id="659013"/>
    <lineage>
        <taxon>Bacteria</taxon>
        <taxon>Pseudomonadati</taxon>
        <taxon>Pseudomonadota</taxon>
        <taxon>Betaproteobacteria</taxon>
        <taxon>Burkholderiales</taxon>
        <taxon>Alcaligenaceae</taxon>
        <taxon>Castellaniella</taxon>
    </lineage>
</organism>
<dbReference type="EC" id="5.3.1.6" evidence="2"/>
<dbReference type="InterPro" id="IPR004788">
    <property type="entry name" value="Ribose5P_isomerase_type_A"/>
</dbReference>
<dbReference type="GO" id="GO:0016853">
    <property type="term" value="F:isomerase activity"/>
    <property type="evidence" value="ECO:0007669"/>
    <property type="project" value="UniProtKB-KW"/>
</dbReference>
<dbReference type="NCBIfam" id="NF001924">
    <property type="entry name" value="PRK00702.1"/>
    <property type="match status" value="1"/>
</dbReference>
<keyword evidence="1 2" id="KW-0413">Isomerase</keyword>
<dbReference type="HAMAP" id="MF_00170">
    <property type="entry name" value="Rib_5P_isom_A"/>
    <property type="match status" value="1"/>
</dbReference>
<proteinExistence type="inferred from homology"/>
<dbReference type="Proteomes" id="UP001501176">
    <property type="component" value="Unassembled WGS sequence"/>
</dbReference>
<dbReference type="PANTHER" id="PTHR11934">
    <property type="entry name" value="RIBOSE-5-PHOSPHATE ISOMERASE"/>
    <property type="match status" value="1"/>
</dbReference>
<sequence>MPVQAAVQGRAHYNTAFQTPTDILMLTQDELKQQAAQAALDHVLPQLQPDSILGVGTGSTVDRFIDLLAAHRQAFRAAVSSSERSTRRLEAAGIQVLDLNEVAALALYVDGADEIDHQMNMIKGGGGALTREKIVASVADRFVCIVDESKLVERLGAFPLPIEVIPLAREAVARQVRQLGGQPRLREGFVTDNGNQILDVSGLRYDDPAEFEAMLNNIPGVVCCGLFAISGAQVALVAGQQGVSRLELLD</sequence>
<comment type="pathway">
    <text evidence="2">Carbohydrate degradation; pentose phosphate pathway; D-ribose 5-phosphate from D-ribulose 5-phosphate (non-oxidative stage): step 1/1.</text>
</comment>
<dbReference type="Gene3D" id="3.30.70.260">
    <property type="match status" value="1"/>
</dbReference>
<gene>
    <name evidence="2 3" type="primary">rpiA</name>
    <name evidence="3" type="ORF">GCM10009125_11130</name>
</gene>
<name>A0ABP3D5K8_9BURK</name>
<evidence type="ECO:0000313" key="4">
    <source>
        <dbReference type="Proteomes" id="UP001501176"/>
    </source>
</evidence>
<keyword evidence="4" id="KW-1185">Reference proteome</keyword>
<feature type="binding site" evidence="2">
    <location>
        <position position="150"/>
    </location>
    <ligand>
        <name>substrate</name>
    </ligand>
</feature>
<accession>A0ABP3D5K8</accession>
<feature type="binding site" evidence="2">
    <location>
        <begin position="110"/>
        <end position="113"/>
    </location>
    <ligand>
        <name>substrate</name>
    </ligand>
</feature>
<evidence type="ECO:0000313" key="3">
    <source>
        <dbReference type="EMBL" id="GAA0223872.1"/>
    </source>
</evidence>
<dbReference type="InterPro" id="IPR037171">
    <property type="entry name" value="NagB/RpiA_transferase-like"/>
</dbReference>
<dbReference type="Gene3D" id="3.40.50.1360">
    <property type="match status" value="1"/>
</dbReference>
<protein>
    <recommendedName>
        <fullName evidence="2">Ribose-5-phosphate isomerase A</fullName>
        <ecNumber evidence="2">5.3.1.6</ecNumber>
    </recommendedName>
    <alternativeName>
        <fullName evidence="2">Phosphoriboisomerase A</fullName>
        <shortName evidence="2">PRI</shortName>
    </alternativeName>
</protein>
<dbReference type="SUPFAM" id="SSF100950">
    <property type="entry name" value="NagB/RpiA/CoA transferase-like"/>
    <property type="match status" value="1"/>
</dbReference>